<comment type="caution">
    <text evidence="1">The sequence shown here is derived from an EMBL/GenBank/DDBJ whole genome shotgun (WGS) entry which is preliminary data.</text>
</comment>
<reference evidence="1 2" key="1">
    <citation type="submission" date="2022-11" db="EMBL/GenBank/DDBJ databases">
        <title>Brucella sp. YY2X, whole genome shotgun sequencing project.</title>
        <authorList>
            <person name="Yang Y."/>
        </authorList>
    </citation>
    <scope>NUCLEOTIDE SEQUENCE [LARGE SCALE GENOMIC DNA]</scope>
    <source>
        <strain evidence="1 2">YY2X</strain>
    </source>
</reference>
<gene>
    <name evidence="1" type="ORF">OPR82_09120</name>
</gene>
<dbReference type="EMBL" id="JAPHAV010000002">
    <property type="protein sequence ID" value="MCX2696937.1"/>
    <property type="molecule type" value="Genomic_DNA"/>
</dbReference>
<evidence type="ECO:0000313" key="1">
    <source>
        <dbReference type="EMBL" id="MCX2696937.1"/>
    </source>
</evidence>
<sequence length="291" mass="33128">MSMQQAPKRHHFVPKMLQKHFLTDDGGLWAYDHRRTEQKVWYGKPDNLFLRGHLYSHLNGDGSKDAELETQFSRLESATAPIIDKILAAARMWRTPQLTVSERANWDLFLYQQFRRVPDFYASLLTEEQHKGTVEAHIDTFHRKVRPVTNKERSDTLDPSNLEKLYRNLRVSSLKSISRNVLETIAGRGLAVCRVPNPKKSFILGSRPVIKLTPPETNDLCNPRVELWLAVAPDVMIGVGPLDEREIIVDINDRNLRLLNEAVAAQSSQIVGRSMLLVASLAPHVGRKIGK</sequence>
<dbReference type="RefSeq" id="WP_113533358.1">
    <property type="nucleotide sequence ID" value="NZ_JAPHAV010000002.1"/>
</dbReference>
<name>A0ABT3QMV1_9HYPH</name>
<accession>A0ABT3QMV1</accession>
<dbReference type="InterPro" id="IPR025332">
    <property type="entry name" value="DUF4238"/>
</dbReference>
<dbReference type="Proteomes" id="UP001301216">
    <property type="component" value="Unassembled WGS sequence"/>
</dbReference>
<evidence type="ECO:0000313" key="2">
    <source>
        <dbReference type="Proteomes" id="UP001301216"/>
    </source>
</evidence>
<keyword evidence="2" id="KW-1185">Reference proteome</keyword>
<proteinExistence type="predicted"/>
<organism evidence="1 2">
    <name type="scientific">Ochrobactrum chromiisoli</name>
    <dbReference type="NCBI Taxonomy" id="2993941"/>
    <lineage>
        <taxon>Bacteria</taxon>
        <taxon>Pseudomonadati</taxon>
        <taxon>Pseudomonadota</taxon>
        <taxon>Alphaproteobacteria</taxon>
        <taxon>Hyphomicrobiales</taxon>
        <taxon>Brucellaceae</taxon>
        <taxon>Brucella/Ochrobactrum group</taxon>
        <taxon>Ochrobactrum</taxon>
    </lineage>
</organism>
<dbReference type="Pfam" id="PF14022">
    <property type="entry name" value="DUF4238"/>
    <property type="match status" value="1"/>
</dbReference>
<protein>
    <submittedName>
        <fullName evidence="1">DUF4238 domain-containing protein</fullName>
    </submittedName>
</protein>